<dbReference type="EMBL" id="BJXB01000010">
    <property type="protein sequence ID" value="GEM46944.1"/>
    <property type="molecule type" value="Genomic_DNA"/>
</dbReference>
<accession>A0A511N261</accession>
<proteinExistence type="predicted"/>
<gene>
    <name evidence="1" type="ORF">DC3_25790</name>
</gene>
<evidence type="ECO:0000313" key="2">
    <source>
        <dbReference type="Proteomes" id="UP000321306"/>
    </source>
</evidence>
<protein>
    <submittedName>
        <fullName evidence="1">Uncharacterized protein</fullName>
    </submittedName>
</protein>
<name>A0A511N261_DEIC1</name>
<dbReference type="Proteomes" id="UP000321306">
    <property type="component" value="Unassembled WGS sequence"/>
</dbReference>
<evidence type="ECO:0000313" key="1">
    <source>
        <dbReference type="EMBL" id="GEM46944.1"/>
    </source>
</evidence>
<sequence>MVDQHRDLLEHGAPLGLDGLESLAVYPVASYTPVNKPHLIAEKQHHREKC</sequence>
<organism evidence="1 2">
    <name type="scientific">Deinococcus cellulosilyticus (strain DSM 18568 / NBRC 106333 / KACC 11606 / 5516J-15)</name>
    <dbReference type="NCBI Taxonomy" id="1223518"/>
    <lineage>
        <taxon>Bacteria</taxon>
        <taxon>Thermotogati</taxon>
        <taxon>Deinococcota</taxon>
        <taxon>Deinococci</taxon>
        <taxon>Deinococcales</taxon>
        <taxon>Deinococcaceae</taxon>
        <taxon>Deinococcus</taxon>
    </lineage>
</organism>
<dbReference type="AlphaFoldDB" id="A0A511N261"/>
<reference evidence="1 2" key="1">
    <citation type="submission" date="2019-07" db="EMBL/GenBank/DDBJ databases">
        <title>Whole genome shotgun sequence of Deinococcus cellulosilyticus NBRC 106333.</title>
        <authorList>
            <person name="Hosoyama A."/>
            <person name="Uohara A."/>
            <person name="Ohji S."/>
            <person name="Ichikawa N."/>
        </authorList>
    </citation>
    <scope>NUCLEOTIDE SEQUENCE [LARGE SCALE GENOMIC DNA]</scope>
    <source>
        <strain evidence="1 2">NBRC 106333</strain>
    </source>
</reference>
<comment type="caution">
    <text evidence="1">The sequence shown here is derived from an EMBL/GenBank/DDBJ whole genome shotgun (WGS) entry which is preliminary data.</text>
</comment>
<keyword evidence="2" id="KW-1185">Reference proteome</keyword>